<dbReference type="RefSeq" id="WP_218589536.1">
    <property type="nucleotide sequence ID" value="NZ_JADQDE010000010.1"/>
</dbReference>
<evidence type="ECO:0000256" key="2">
    <source>
        <dbReference type="SAM" id="SignalP"/>
    </source>
</evidence>
<feature type="region of interest" description="Disordered" evidence="1">
    <location>
        <begin position="26"/>
        <end position="52"/>
    </location>
</feature>
<comment type="caution">
    <text evidence="3">The sequence shown here is derived from an EMBL/GenBank/DDBJ whole genome shotgun (WGS) entry which is preliminary data.</text>
</comment>
<protein>
    <recommendedName>
        <fullName evidence="5">Peptidase S11 D-alanyl-D-alanine carboxypeptidase A N-terminal domain-containing protein</fullName>
    </recommendedName>
</protein>
<feature type="compositionally biased region" description="Pro residues" evidence="1">
    <location>
        <begin position="34"/>
        <end position="46"/>
    </location>
</feature>
<sequence>MRWVAAVLVVVVGSLVGGPVTAHARTGCAGQEAPPAPPSAEEPAGPPVAALPVPVEPVGGLGVCGGPAHRRQPRRHRPRGRYTVRQLLAGMLLNSGNDTAAAVARALGGDAATVAEMTATAAALAPWTPAPPPRPASTAPAARTTWPCCSGWRCASRCSPTPRATRSSARRSATGGGWWWRWCAASSPRCR</sequence>
<evidence type="ECO:0000313" key="3">
    <source>
        <dbReference type="EMBL" id="MBW0127868.1"/>
    </source>
</evidence>
<feature type="signal peptide" evidence="2">
    <location>
        <begin position="1"/>
        <end position="24"/>
    </location>
</feature>
<reference evidence="3 4" key="1">
    <citation type="submission" date="2020-11" db="EMBL/GenBank/DDBJ databases">
        <title>Pseudonocardia abyssalis sp. nov. and Pseudonocardia oceani sp. nov., description and phylogenomic analysis of two novel actinomycetes isolated from the deep Southern Ocean.</title>
        <authorList>
            <person name="Parra J."/>
        </authorList>
    </citation>
    <scope>NUCLEOTIDE SEQUENCE [LARGE SCALE GENOMIC DNA]</scope>
    <source>
        <strain evidence="4">KRD185</strain>
    </source>
</reference>
<evidence type="ECO:0000256" key="1">
    <source>
        <dbReference type="SAM" id="MobiDB-lite"/>
    </source>
</evidence>
<name>A0ABS6U6M7_9PSEU</name>
<feature type="chain" id="PRO_5047369663" description="Peptidase S11 D-alanyl-D-alanine carboxypeptidase A N-terminal domain-containing protein" evidence="2">
    <location>
        <begin position="25"/>
        <end position="191"/>
    </location>
</feature>
<proteinExistence type="predicted"/>
<organism evidence="3 4">
    <name type="scientific">Pseudonocardia oceani</name>
    <dbReference type="NCBI Taxonomy" id="2792013"/>
    <lineage>
        <taxon>Bacteria</taxon>
        <taxon>Bacillati</taxon>
        <taxon>Actinomycetota</taxon>
        <taxon>Actinomycetes</taxon>
        <taxon>Pseudonocardiales</taxon>
        <taxon>Pseudonocardiaceae</taxon>
        <taxon>Pseudonocardia</taxon>
    </lineage>
</organism>
<keyword evidence="4" id="KW-1185">Reference proteome</keyword>
<evidence type="ECO:0008006" key="5">
    <source>
        <dbReference type="Google" id="ProtNLM"/>
    </source>
</evidence>
<accession>A0ABS6U6M7</accession>
<dbReference type="Proteomes" id="UP000694300">
    <property type="component" value="Unassembled WGS sequence"/>
</dbReference>
<evidence type="ECO:0000313" key="4">
    <source>
        <dbReference type="Proteomes" id="UP000694300"/>
    </source>
</evidence>
<dbReference type="EMBL" id="JADQDF010000001">
    <property type="protein sequence ID" value="MBW0127868.1"/>
    <property type="molecule type" value="Genomic_DNA"/>
</dbReference>
<gene>
    <name evidence="3" type="ORF">I4I82_09225</name>
</gene>
<keyword evidence="2" id="KW-0732">Signal</keyword>